<proteinExistence type="predicted"/>
<dbReference type="EMBL" id="LCCN01000007">
    <property type="protein sequence ID" value="KKS32412.1"/>
    <property type="molecule type" value="Genomic_DNA"/>
</dbReference>
<organism evidence="1 2">
    <name type="scientific">Candidatus Amesbacteria bacterium GW2011_GWA2_42_12</name>
    <dbReference type="NCBI Taxonomy" id="1618356"/>
    <lineage>
        <taxon>Bacteria</taxon>
        <taxon>Candidatus Amesiibacteriota</taxon>
    </lineage>
</organism>
<evidence type="ECO:0000313" key="2">
    <source>
        <dbReference type="Proteomes" id="UP000034160"/>
    </source>
</evidence>
<evidence type="ECO:0000313" key="1">
    <source>
        <dbReference type="EMBL" id="KKS32412.1"/>
    </source>
</evidence>
<protein>
    <submittedName>
        <fullName evidence="1">Uncharacterized protein</fullName>
    </submittedName>
</protein>
<dbReference type="Proteomes" id="UP000034160">
    <property type="component" value="Unassembled WGS sequence"/>
</dbReference>
<gene>
    <name evidence="1" type="ORF">UU93_C0007G0017</name>
</gene>
<name>A0A0G0Y6S3_9BACT</name>
<dbReference type="AlphaFoldDB" id="A0A0G0Y6S3"/>
<sequence>MTSLNLQKKDKVLQEEYMKFQIEETKEPVVNLEKKESRKGIWSIFSQFVMIGGDLV</sequence>
<reference evidence="1 2" key="1">
    <citation type="journal article" date="2015" name="Nature">
        <title>rRNA introns, odd ribosomes, and small enigmatic genomes across a large radiation of phyla.</title>
        <authorList>
            <person name="Brown C.T."/>
            <person name="Hug L.A."/>
            <person name="Thomas B.C."/>
            <person name="Sharon I."/>
            <person name="Castelle C.J."/>
            <person name="Singh A."/>
            <person name="Wilkins M.J."/>
            <person name="Williams K.H."/>
            <person name="Banfield J.F."/>
        </authorList>
    </citation>
    <scope>NUCLEOTIDE SEQUENCE [LARGE SCALE GENOMIC DNA]</scope>
</reference>
<comment type="caution">
    <text evidence="1">The sequence shown here is derived from an EMBL/GenBank/DDBJ whole genome shotgun (WGS) entry which is preliminary data.</text>
</comment>
<accession>A0A0G0Y6S3</accession>